<dbReference type="HOGENOM" id="CLU_782338_0_0_9"/>
<sequence length="354" mass="42127">MGWRMKFNFLKLKKENEKNKIEELLKIIEENKIQIEEYKESLTSANEKIKVLEEELRIIKEKYLEDENNYATKENKEEIEVLILGNNNIDLEENIILSEECSSEKLEQKEELESKSLNDKDIDSKIKNEDEVIYNDNKIKDNNIQSDLYEENILTILKEYYLLNNEEKIKTILDTIISKIKILEKEFDTNDMLLLIYISYFNNLLEKLLNESDEINKYYLSNSREMILLNIIIEERKCKVYESITECSQNYIKINRNIFEGFVDEIKEKLIDDINKLTYRAFNFTYKINSIEYGVDTHNITAWARDNENSTWRLVEGLVSDSGHEFYLLQTVIKILNLRTIDIANLPKKEEEVS</sequence>
<evidence type="ECO:0000256" key="1">
    <source>
        <dbReference type="SAM" id="Coils"/>
    </source>
</evidence>
<name>L1QCV0_9CLOT</name>
<protein>
    <submittedName>
        <fullName evidence="2">Uncharacterized protein</fullName>
    </submittedName>
</protein>
<keyword evidence="3" id="KW-1185">Reference proteome</keyword>
<dbReference type="AlphaFoldDB" id="L1QCV0"/>
<gene>
    <name evidence="2" type="ORF">HMPREF0216_02366</name>
</gene>
<comment type="caution">
    <text evidence="2">The sequence shown here is derived from an EMBL/GenBank/DDBJ whole genome shotgun (WGS) entry which is preliminary data.</text>
</comment>
<dbReference type="Proteomes" id="UP000010420">
    <property type="component" value="Unassembled WGS sequence"/>
</dbReference>
<proteinExistence type="predicted"/>
<reference evidence="2 3" key="1">
    <citation type="submission" date="2012-05" db="EMBL/GenBank/DDBJ databases">
        <authorList>
            <person name="Weinstock G."/>
            <person name="Sodergren E."/>
            <person name="Lobos E.A."/>
            <person name="Fulton L."/>
            <person name="Fulton R."/>
            <person name="Courtney L."/>
            <person name="Fronick C."/>
            <person name="O'Laughlin M."/>
            <person name="Godfrey J."/>
            <person name="Wilson R.M."/>
            <person name="Miner T."/>
            <person name="Farmer C."/>
            <person name="Delehaunty K."/>
            <person name="Cordes M."/>
            <person name="Minx P."/>
            <person name="Tomlinson C."/>
            <person name="Chen J."/>
            <person name="Wollam A."/>
            <person name="Pepin K.H."/>
            <person name="Bhonagiri V."/>
            <person name="Zhang X."/>
            <person name="Suruliraj S."/>
            <person name="Warren W."/>
            <person name="Mitreva M."/>
            <person name="Mardis E.R."/>
            <person name="Wilson R.K."/>
        </authorList>
    </citation>
    <scope>NUCLEOTIDE SEQUENCE [LARGE SCALE GENOMIC DNA]</scope>
    <source>
        <strain evidence="2 3">DSM 1785</strain>
    </source>
</reference>
<dbReference type="eggNOG" id="ENOG50327W4">
    <property type="taxonomic scope" value="Bacteria"/>
</dbReference>
<feature type="coiled-coil region" evidence="1">
    <location>
        <begin position="7"/>
        <end position="69"/>
    </location>
</feature>
<dbReference type="PATRIC" id="fig|545697.3.peg.2329"/>
<dbReference type="EMBL" id="AMEZ01000064">
    <property type="protein sequence ID" value="EKY25784.1"/>
    <property type="molecule type" value="Genomic_DNA"/>
</dbReference>
<evidence type="ECO:0000313" key="3">
    <source>
        <dbReference type="Proteomes" id="UP000010420"/>
    </source>
</evidence>
<accession>L1QCV0</accession>
<evidence type="ECO:0000313" key="2">
    <source>
        <dbReference type="EMBL" id="EKY25784.1"/>
    </source>
</evidence>
<dbReference type="STRING" id="545697.HMPREF0216_02366"/>
<organism evidence="2 3">
    <name type="scientific">Clostridium celatum DSM 1785</name>
    <dbReference type="NCBI Taxonomy" id="545697"/>
    <lineage>
        <taxon>Bacteria</taxon>
        <taxon>Bacillati</taxon>
        <taxon>Bacillota</taxon>
        <taxon>Clostridia</taxon>
        <taxon>Eubacteriales</taxon>
        <taxon>Clostridiaceae</taxon>
        <taxon>Clostridium</taxon>
    </lineage>
</organism>
<keyword evidence="1" id="KW-0175">Coiled coil</keyword>